<dbReference type="RefSeq" id="WP_160597730.1">
    <property type="nucleotide sequence ID" value="NZ_WTYS01000001.1"/>
</dbReference>
<accession>A0A6I4SKW7</accession>
<evidence type="ECO:0000313" key="4">
    <source>
        <dbReference type="Proteomes" id="UP000468943"/>
    </source>
</evidence>
<protein>
    <recommendedName>
        <fullName evidence="5">Autotransporter domain-containing protein</fullName>
    </recommendedName>
</protein>
<evidence type="ECO:0000256" key="1">
    <source>
        <dbReference type="SAM" id="MobiDB-lite"/>
    </source>
</evidence>
<proteinExistence type="predicted"/>
<evidence type="ECO:0000313" key="3">
    <source>
        <dbReference type="EMBL" id="MXO56541.1"/>
    </source>
</evidence>
<evidence type="ECO:0008006" key="5">
    <source>
        <dbReference type="Google" id="ProtNLM"/>
    </source>
</evidence>
<dbReference type="EMBL" id="WTYS01000001">
    <property type="protein sequence ID" value="MXO56541.1"/>
    <property type="molecule type" value="Genomic_DNA"/>
</dbReference>
<dbReference type="Proteomes" id="UP000468943">
    <property type="component" value="Unassembled WGS sequence"/>
</dbReference>
<dbReference type="OrthoDB" id="7429235at2"/>
<feature type="compositionally biased region" description="Polar residues" evidence="1">
    <location>
        <begin position="105"/>
        <end position="120"/>
    </location>
</feature>
<keyword evidence="4" id="KW-1185">Reference proteome</keyword>
<feature type="region of interest" description="Disordered" evidence="1">
    <location>
        <begin position="779"/>
        <end position="803"/>
    </location>
</feature>
<evidence type="ECO:0000256" key="2">
    <source>
        <dbReference type="SAM" id="SignalP"/>
    </source>
</evidence>
<name>A0A6I4SKW7_9SPHN</name>
<sequence>MAAAIAIASLLSTPAFGQIAPDAMPQNRGAAVSNPPIPSTPNTSMLQSVPVPIASKYYMDAKGLSLDAPTMSWPSMPNEPQTPPTVPTSPSPSGPVPAAPISSPNSTIGSSFDSVRNAANSPDFDASRDGINARATAQFNSGEVDFRPDANGDVVELLANTAIINWDTFIAGTAGNTVTFLGAGGKLGFTSSLSDYTVLNRLFTGRLDSAIRIDGTVTSTVNGGAATGGNVWFYSPGGIIIGSQGAFNVGGLMLTSSQLDSIGAGGNRMNFGGVANPASGVIIERGANILTDSYFAVVAPRVEQHGTVTSAGSIAYVGAEQAQLTINNGLFDISVDVGTSDANGIVHTGTTSGPALSGGDPRAISMVAVPKNFAMTMLVGGDIGYQPAEGVTVGEDGKIILTAGAGGSVHVADATLTGNTVISASDRVRFGASAGGTTTVSGDLEIIAGAAGTSGGMIEVASAGTLHIAGDLTLNVSVEGDRNTTLKRGQVDISASGIGASIAVAGDLIIDASTDGIITEAGGSTVNLSVNDTGSSDGLSVGGAIAIDSSAASGSDFITTEAGGVAIAIENGTFSFDALLLDARSSATGSALGQTGDGRDYQGGAFTMRVGKDGSINGGTLTINNSAAGVDGAGGKGSGGAIDLMFQGGNLTLGAVDLKSTGIGGDAPDLNSLEAGNSDTVGGFGVQRLAAATGFPSAGDGGDGVGGDMTFTVDGGNATVESINVESIGIGSDGANGSSEFGTNGGSAGDGFGGNATFNATSGTLNVALLISVTATGNTSSDQGIGGDGNGSDGGNGGRGVGGNATFNMDGSATISAAGIIVDSTGFGGAGGGSAERFIIELEGIDPANNAGIGGAAIGGSAVFNDTSGNLTVTTVAVVADAFGGAGGNAQSGGGAASAGGAGGDATAGSAIINLNQDDTSERNYVAVARAAGGNGGFGDIAGNGGNAAGGIAAVNINDAQIVAGSVAIDTLAVGGTGGSSILENSPGGNGGSANAGTSSLIADGPNANYNTTVETTLGAEAIGGDGGDGGSFGQVGGDGGLGGDATGGNAVVISRNGASVSLFLNSGVIAAASGGDGGNFGNGFVQNGSGGSAGSAQGGSIALTAEAGGTLDIEGASGFASVDASASGGFGGGFAEFGEVFPGINGASTGGDINLTADGLGTTLSTNGSLNVSAVANGAFDSRQESISRRATGGAIDVTVINGANLIVAGDLNLDSSATAAGGANDAAFGEGGSVSFAVGDASGASLGSLRINADGNAQGGLFGSGTIGSDGGGGLGGTVDISVGTGASLSSGALIATANGMGAAGGDGDSGFSGGSGGFGLGGDVILATGSDIQIFDSFVLEAVGSGGDGGSAGSGAATGASGGDAGFGEGGNVRFEASGSGALLPSFGGVRLGAAGAGGSGGSGGSGDSIAAGGTGGAGGEGLGGSATFATSGVDATFTLDDFAVSMDTLGIGGAGGTGGDNFLGGTGGDGGAGGNASGGAKIVEAGSGSTITLQPISVGPFSLTSNAFGGSGGLGGSLDLTSGGVQGTGGNGGAAIGGSPILRALGGTVSSGDVELSAIGFGGDGGLGGDDGNATFGPSGNGGDGIGGSPTLETFDGSPGIITLGNVSIDAPGLAGGGTVIGNTTGGQIVISDGSADPAGLISMTSLTATVTGTAATPSLIISSDSGPITVTNNVDATVSGDIIFDFDGDGQIVVGGDALLTSGGVITGTHTNNVGGVISIDTGNDIIANAATNIDLGAGFIASAGRDANLAAQNITFGTVNSLRDIIINASIGSIFGIGDLIAGRDLDLDATLGIDIQNGEGTGNITIDAGSDVTSANLTLTGADILAVQSVQINAFGDIAVGDVEAIDGLVITGQSLTADLLAGESVTVSTGATIDVGSAISETSIALFGSDVILANGDAVQDIDIDAMGGAISLGAVNSEQILTVSASGDIDFSDLTGLVINLGSGGSITGGSAAADRTIISGTPRNVNLSAVGAIDIDSASAVDDVIAGGASFAGNSVDAGSTITVTVPGAIVIGTSNSGNETSLTGSEILLGGGVAGGGTSVINSTIGAVDIGTFDSENFLDINSNTTVDFGTLTARAMSILANGNVTGVRAATDVTLVSGRPRNVEITTPGSVSVDQIDTVASIFVGAAALDTNLLDAGTDINVIVGGLADIVQANSGGSSTITGGTILIGDGISNGLALLTSTLGDVTLGTWDSNGFFDLDSAQNAIFDIVTGLVVDITAVSDITGNSAASDVNLISGRPRDVTLDAGGIVRIANADSIGNVILDGSGVDAGTLIAAADIAVTATGPAEIADIQSGGGASIVGGNVTLIGGTIDLDLTADATAGDLTINGTMNVGQNINLDATNDLNLGTLATTNGNIDANAGGAIDFIGAQASATINFTATGPINGGDLDAGNILNLDGGSIAIGNAAGNTIDLTSGGNILFGSLTSPNAINLSAALGSIGKNGGNGDIDSDSDVTLAALAIDIGDVTSGGSVSADATEGDATFGTIDAANDIAIAAFGTPTVSNAVSGGNTSIIGASVIFDNGSIGGDLSINATIGDIAGNGIVTVGGGIDFDAADSATFGNLGTQGGSFLVSAGSDINFSSATSSADVNMTAGGNVTGNTIDALGTVSVNGQDVTVREILAGGTISAMATAGDANFANLISDDSVTLDAAGSIMVDHAEATNDFTGTAIGDFTTGLNSIITGGDIIINTGGIANLGNSAAGGVIDVLASQIDFAALIAGSTVTLETALSPSNSAPGNLDISGNAITAGPGTSSINSLGSVTLTGVADFGGSFAVDAVADIAIAQTDVRGGDFDANAGGTISFSAINVAGSLDFLATGDVAGTGNIDTGGAVSINSAAGSVAAQAIFAGGQIGISSGSGDVTFTELDAVGAVSIIAQGGALSGISINTGGVLQIGSDGDVTFDNATSALNLNIDTINGDVTAGSISGGANVNVDSGGAFDVETVSAAQSGQGVVSVFGQNGITIGTLSGNDAELAAPDGNVVVDQDIDITDLVTAEGRSIVLRSAGDLAVTAQATLGAIDISVAGDLDVQGAIAPDNIDLTSTGGSVTINEPVSINLNNPGGFQGTQQVTSSGGNVAIIAATDVIVNSFVGADAMLTLDAGNLLDLQATASGQDIEVIAADINIGTLGALGRSDATNSILIASENDIVLGGVGGQTGVFELDNDEFSRVFSGGDITINAKLLSTGSGNIIVDDLSVLVIDNSTSPSATDGNLGAAGTLTLDAGASVEVIGNLNILNATVDSTLAVFAADFINVDVGTGNLRIEDDANILTGTIDLFAPSIVAVSASAAADISGASVTDADTRLGQNDGIVRDEGYFQATNLTFNIDNELLIQNSGAGTDLDDRRGFVADNVTINDGDATAPIGVVINGVVGGNTGIDAIEPVNITTPADQASTINGCLIANPASCVIIPPSPGTNGSGGPIENPLADLIEEEIEDETEAGLAVDTMIIEFRDDPQRELDPLINEPVTGAGNEDLWVSEDECETDDETCTALSEEELEPAE</sequence>
<gene>
    <name evidence="3" type="ORF">GRI36_06565</name>
</gene>
<feature type="compositionally biased region" description="Gly residues" evidence="1">
    <location>
        <begin position="784"/>
        <end position="803"/>
    </location>
</feature>
<dbReference type="InterPro" id="IPR012334">
    <property type="entry name" value="Pectin_lyas_fold"/>
</dbReference>
<feature type="chain" id="PRO_5026001897" description="Autotransporter domain-containing protein" evidence="2">
    <location>
        <begin position="18"/>
        <end position="3513"/>
    </location>
</feature>
<feature type="region of interest" description="Disordered" evidence="1">
    <location>
        <begin position="69"/>
        <end position="129"/>
    </location>
</feature>
<comment type="caution">
    <text evidence="3">The sequence shown here is derived from an EMBL/GenBank/DDBJ whole genome shotgun (WGS) entry which is preliminary data.</text>
</comment>
<keyword evidence="2" id="KW-0732">Signal</keyword>
<reference evidence="3 4" key="1">
    <citation type="submission" date="2019-12" db="EMBL/GenBank/DDBJ databases">
        <title>Genomic-based taxomic classification of the family Erythrobacteraceae.</title>
        <authorList>
            <person name="Xu L."/>
        </authorList>
    </citation>
    <scope>NUCLEOTIDE SEQUENCE [LARGE SCALE GENOMIC DNA]</scope>
    <source>
        <strain evidence="3 4">JCM 17802</strain>
    </source>
</reference>
<feature type="region of interest" description="Disordered" evidence="1">
    <location>
        <begin position="3492"/>
        <end position="3513"/>
    </location>
</feature>
<organism evidence="3 4">
    <name type="scientific">Pontixanthobacter gangjinensis</name>
    <dbReference type="NCBI Taxonomy" id="1028742"/>
    <lineage>
        <taxon>Bacteria</taxon>
        <taxon>Pseudomonadati</taxon>
        <taxon>Pseudomonadota</taxon>
        <taxon>Alphaproteobacteria</taxon>
        <taxon>Sphingomonadales</taxon>
        <taxon>Erythrobacteraceae</taxon>
        <taxon>Pontixanthobacter</taxon>
    </lineage>
</organism>
<dbReference type="Gene3D" id="2.160.20.10">
    <property type="entry name" value="Single-stranded right-handed beta-helix, Pectin lyase-like"/>
    <property type="match status" value="1"/>
</dbReference>
<feature type="compositionally biased region" description="Pro residues" evidence="1">
    <location>
        <begin position="80"/>
        <end position="98"/>
    </location>
</feature>
<feature type="signal peptide" evidence="2">
    <location>
        <begin position="1"/>
        <end position="17"/>
    </location>
</feature>